<name>A0ACC2D1Z7_DIPCM</name>
<evidence type="ECO:0000313" key="2">
    <source>
        <dbReference type="Proteomes" id="UP001162992"/>
    </source>
</evidence>
<evidence type="ECO:0000313" key="1">
    <source>
        <dbReference type="EMBL" id="KAJ7548226.1"/>
    </source>
</evidence>
<keyword evidence="2" id="KW-1185">Reference proteome</keyword>
<accession>A0ACC2D1Z7</accession>
<dbReference type="Proteomes" id="UP001162992">
    <property type="component" value="Chromosome 7"/>
</dbReference>
<proteinExistence type="predicted"/>
<dbReference type="EMBL" id="CM055098">
    <property type="protein sequence ID" value="KAJ7548226.1"/>
    <property type="molecule type" value="Genomic_DNA"/>
</dbReference>
<reference evidence="2" key="1">
    <citation type="journal article" date="2024" name="Proc. Natl. Acad. Sci. U.S.A.">
        <title>Extraordinary preservation of gene collinearity over three hundred million years revealed in homosporous lycophytes.</title>
        <authorList>
            <person name="Li C."/>
            <person name="Wickell D."/>
            <person name="Kuo L.Y."/>
            <person name="Chen X."/>
            <person name="Nie B."/>
            <person name="Liao X."/>
            <person name="Peng D."/>
            <person name="Ji J."/>
            <person name="Jenkins J."/>
            <person name="Williams M."/>
            <person name="Shu S."/>
            <person name="Plott C."/>
            <person name="Barry K."/>
            <person name="Rajasekar S."/>
            <person name="Grimwood J."/>
            <person name="Han X."/>
            <person name="Sun S."/>
            <person name="Hou Z."/>
            <person name="He W."/>
            <person name="Dai G."/>
            <person name="Sun C."/>
            <person name="Schmutz J."/>
            <person name="Leebens-Mack J.H."/>
            <person name="Li F.W."/>
            <person name="Wang L."/>
        </authorList>
    </citation>
    <scope>NUCLEOTIDE SEQUENCE [LARGE SCALE GENOMIC DNA]</scope>
    <source>
        <strain evidence="2">cv. PW_Plant_1</strain>
    </source>
</reference>
<comment type="caution">
    <text evidence="1">The sequence shown here is derived from an EMBL/GenBank/DDBJ whole genome shotgun (WGS) entry which is preliminary data.</text>
</comment>
<protein>
    <submittedName>
        <fullName evidence="1">Uncharacterized protein</fullName>
    </submittedName>
</protein>
<sequence length="1554" mass="173204">MSNIVQGGSNSFGVLKPTNIDSEKSRRERSSSRGEEEEAAMEVPMVASDAVRWTNMSIPPIDATLGASCCPPPRNAAGSVHIPGRAGAAESTYIIWRCHEEFPSVLELMQISWRHELPIGLRITFGEPLAPFAGIFLLQEVSKTERSIQVLAVTVSGVAYLIATKLLSIAENGWAPVPSEPIKCQLSNEFARLNGATTFTATSGFFCVGGQNGSVLCFRVGNGPTAFKDSFELKGVEGGLGTLWGLVSWNKNVGSVTSLVAQEINSRPYLFALYEDGSARVWNLAQRVRLFHQSLCSSPEFTGYISSSMWLGAGEVPMQVAVLLENTMVIGRGTICVYRWHWAQTDGMFRPNVLTVEHAFPIEQGRVVDVKLFADAIWILQEASTGSYNLFKSKLAGGDSLSTCRLQEAELADQLLQGDGKTSDDLLFALHTIGQHTHGAIRVSISELFMRRNFQPGCCQIGTFRSVLRSRGRQISDVDIKSLTIDGFQKEVRLILDLEDTIENTTKILQEWQNFNQEYLLAWKQNNLPYSLFVDESTNSIGLIRKSSLSLMRFLYHMEQLIYGRRISEQVEVDIFPLEWQRGSYATSVLEGLLDCMDSVASHLGRLARAAFHEALLSPNDNALNSVIASFVRILDIGYNDFILSRKSAHVGFDNLREKRKEHHHRQRKFCLHMRLGFLELRDKAGSWDRVLDLVANFVGYLLPSTRPLTPGASSVPSSRPAFYLKVLAKTASQILWNHFEAARNLLLVLEVLINMQGEVGLLAHEVSRIRSTLIPQAQNALIVNLILHCLGRTYGETPQTEDFSLQLSSLKIDTTSTAKGWKGGTNVADFTLMEILAYTFVNSPSFVCNQSTYGFPSPGLLVSIGSELTSWLLRGDSSDSRLSFSGRAVTLFSILLQHGQYSGLQKLLTTMEKHGREQKLTESGKNIDCEWSAHLHILAFCLLAQARSRSNQASSKDYIQQAIRYFFRAALGLGEANEVLQTLFLGQGVQHLPGRGEAAAWRLHYFEWVMQVFEQYDLYEGARQFAHAALELVDEAVGVSATENSETATMTAVVAAIKGRLWANVFKFSVDLELYADAYCAIISNCDAESKYTCLRRFIVVLCERKAYQILCGHDLPYAGMLERVERELHWKAESSDVRAKPNCYKLLYSFHMHRHSFRHAAGYMYCYFLRLKEESAKHSFSKNISVLEEQIHSLAAAINALNLVHPSSAWIDQQYTRQHSPDKPSPMKRIRVVSEDHGESVEAPTCTGGGQTTQLITSVVLEKDYALTMAYLELAQTNIRHPMPGGSLQAEEVLLLLVQVGHYETAFSLLFLFWKDTSLKRELEAVFKILTIKSVSQQCQDSLPVSSPDLFASNLKLLPSASISEASVIEASQKDMNAIVSVGSTAKSVWHALQSTLEKYKNVHPDLPVVVAETILSFNKEMELPLWLIEMFKGGRYASAAGMAGQGADPAALLRIYIDHERVLEATSLLMEFLKAWASLRPVDVIKRKSMCAVWFPYTLIDRLQGRLSELASSKSDQGVHYQNLKRLLSSAVQSHLNQIRIDSKDLVSCME</sequence>
<gene>
    <name evidence="1" type="ORF">O6H91_07G003400</name>
</gene>
<organism evidence="1 2">
    <name type="scientific">Diphasiastrum complanatum</name>
    <name type="common">Issler's clubmoss</name>
    <name type="synonym">Lycopodium complanatum</name>
    <dbReference type="NCBI Taxonomy" id="34168"/>
    <lineage>
        <taxon>Eukaryota</taxon>
        <taxon>Viridiplantae</taxon>
        <taxon>Streptophyta</taxon>
        <taxon>Embryophyta</taxon>
        <taxon>Tracheophyta</taxon>
        <taxon>Lycopodiopsida</taxon>
        <taxon>Lycopodiales</taxon>
        <taxon>Lycopodiaceae</taxon>
        <taxon>Lycopodioideae</taxon>
        <taxon>Diphasiastrum</taxon>
    </lineage>
</organism>